<dbReference type="GO" id="GO:0006915">
    <property type="term" value="P:apoptotic process"/>
    <property type="evidence" value="ECO:0007669"/>
    <property type="project" value="UniProtKB-KW"/>
</dbReference>
<dbReference type="Pfam" id="PF05918">
    <property type="entry name" value="API5"/>
    <property type="match status" value="1"/>
</dbReference>
<gene>
    <name evidence="4" type="ORF">SCHPADRAFT_232471</name>
</gene>
<dbReference type="GO" id="GO:0005634">
    <property type="term" value="C:nucleus"/>
    <property type="evidence" value="ECO:0007669"/>
    <property type="project" value="TreeGrafter"/>
</dbReference>
<dbReference type="SUPFAM" id="SSF48371">
    <property type="entry name" value="ARM repeat"/>
    <property type="match status" value="1"/>
</dbReference>
<protein>
    <recommendedName>
        <fullName evidence="6">ARM repeat-containing protein</fullName>
    </recommendedName>
</protein>
<dbReference type="InterPro" id="IPR016024">
    <property type="entry name" value="ARM-type_fold"/>
</dbReference>
<reference evidence="4 5" key="1">
    <citation type="submission" date="2015-04" db="EMBL/GenBank/DDBJ databases">
        <title>Complete genome sequence of Schizopora paradoxa KUC8140, a cosmopolitan wood degrader in East Asia.</title>
        <authorList>
            <consortium name="DOE Joint Genome Institute"/>
            <person name="Min B."/>
            <person name="Park H."/>
            <person name="Jang Y."/>
            <person name="Kim J.-J."/>
            <person name="Kim K.H."/>
            <person name="Pangilinan J."/>
            <person name="Lipzen A."/>
            <person name="Riley R."/>
            <person name="Grigoriev I.V."/>
            <person name="Spatafora J.W."/>
            <person name="Choi I.-G."/>
        </authorList>
    </citation>
    <scope>NUCLEOTIDE SEQUENCE [LARGE SCALE GENOMIC DNA]</scope>
    <source>
        <strain evidence="4 5">KUC8140</strain>
    </source>
</reference>
<dbReference type="GO" id="GO:0043066">
    <property type="term" value="P:negative regulation of apoptotic process"/>
    <property type="evidence" value="ECO:0007669"/>
    <property type="project" value="TreeGrafter"/>
</dbReference>
<sequence length="218" mass="24664">MDEIRSLKEEIRRAERNPNKTSSQRRKAYERVLQLANSTDVASKKLATDTIKDFFADFPEYQDQAINAVYDLCEDPDRDTRLAGYNAIASLSRTDGKWVVRNADVLVQLLQIDDENEVAVVKQILQQHIDLDATRTFKVLCDQCTFDPDSPHPEEAARLRNLVINFLKERYRPCVSRVVKTDEVWDVLFHGLLKVCCAVGTSSSSSSCALLGCSSSLF</sequence>
<evidence type="ECO:0000313" key="4">
    <source>
        <dbReference type="EMBL" id="KLO16028.1"/>
    </source>
</evidence>
<dbReference type="Gene3D" id="1.25.10.10">
    <property type="entry name" value="Leucine-rich Repeat Variant"/>
    <property type="match status" value="1"/>
</dbReference>
<dbReference type="OrthoDB" id="19224at2759"/>
<name>A0A0H2S2P9_9AGAM</name>
<evidence type="ECO:0000313" key="5">
    <source>
        <dbReference type="Proteomes" id="UP000053477"/>
    </source>
</evidence>
<evidence type="ECO:0000256" key="1">
    <source>
        <dbReference type="ARBA" id="ARBA00009515"/>
    </source>
</evidence>
<evidence type="ECO:0000256" key="3">
    <source>
        <dbReference type="SAM" id="MobiDB-lite"/>
    </source>
</evidence>
<feature type="compositionally biased region" description="Basic and acidic residues" evidence="3">
    <location>
        <begin position="1"/>
        <end position="18"/>
    </location>
</feature>
<dbReference type="PANTHER" id="PTHR12758">
    <property type="entry name" value="APOPTOSIS INHIBITOR 5-RELATED"/>
    <property type="match status" value="1"/>
</dbReference>
<proteinExistence type="inferred from homology"/>
<organism evidence="4 5">
    <name type="scientific">Schizopora paradoxa</name>
    <dbReference type="NCBI Taxonomy" id="27342"/>
    <lineage>
        <taxon>Eukaryota</taxon>
        <taxon>Fungi</taxon>
        <taxon>Dikarya</taxon>
        <taxon>Basidiomycota</taxon>
        <taxon>Agaricomycotina</taxon>
        <taxon>Agaricomycetes</taxon>
        <taxon>Hymenochaetales</taxon>
        <taxon>Schizoporaceae</taxon>
        <taxon>Schizopora</taxon>
    </lineage>
</organism>
<keyword evidence="2" id="KW-0053">Apoptosis</keyword>
<feature type="region of interest" description="Disordered" evidence="3">
    <location>
        <begin position="1"/>
        <end position="26"/>
    </location>
</feature>
<dbReference type="InterPro" id="IPR011989">
    <property type="entry name" value="ARM-like"/>
</dbReference>
<dbReference type="InParanoid" id="A0A0H2S2P9"/>
<keyword evidence="5" id="KW-1185">Reference proteome</keyword>
<accession>A0A0H2S2P9</accession>
<dbReference type="GO" id="GO:0003723">
    <property type="term" value="F:RNA binding"/>
    <property type="evidence" value="ECO:0007669"/>
    <property type="project" value="TreeGrafter"/>
</dbReference>
<comment type="similarity">
    <text evidence="1">Belongs to the API5 family.</text>
</comment>
<evidence type="ECO:0000256" key="2">
    <source>
        <dbReference type="ARBA" id="ARBA00022703"/>
    </source>
</evidence>
<dbReference type="AlphaFoldDB" id="A0A0H2S2P9"/>
<dbReference type="Proteomes" id="UP000053477">
    <property type="component" value="Unassembled WGS sequence"/>
</dbReference>
<dbReference type="InterPro" id="IPR008383">
    <property type="entry name" value="API5"/>
</dbReference>
<evidence type="ECO:0008006" key="6">
    <source>
        <dbReference type="Google" id="ProtNLM"/>
    </source>
</evidence>
<dbReference type="PANTHER" id="PTHR12758:SF19">
    <property type="entry name" value="APOPTOSIS INHIBITOR 5"/>
    <property type="match status" value="1"/>
</dbReference>
<dbReference type="EMBL" id="KQ085921">
    <property type="protein sequence ID" value="KLO16028.1"/>
    <property type="molecule type" value="Genomic_DNA"/>
</dbReference>
<dbReference type="STRING" id="27342.A0A0H2S2P9"/>